<feature type="compositionally biased region" description="Polar residues" evidence="1">
    <location>
        <begin position="580"/>
        <end position="618"/>
    </location>
</feature>
<feature type="compositionally biased region" description="Polar residues" evidence="1">
    <location>
        <begin position="649"/>
        <end position="672"/>
    </location>
</feature>
<dbReference type="PROSITE" id="PS50994">
    <property type="entry name" value="INTEGRASE"/>
    <property type="match status" value="1"/>
</dbReference>
<reference evidence="3 4" key="1">
    <citation type="submission" date="2024-06" db="EMBL/GenBank/DDBJ databases">
        <title>A chromosome-level genome assembly of beet webworm, Loxostege sticticalis.</title>
        <authorList>
            <person name="Zhang Y."/>
        </authorList>
    </citation>
    <scope>NUCLEOTIDE SEQUENCE [LARGE SCALE GENOMIC DNA]</scope>
    <source>
        <strain evidence="3">AQ026</strain>
        <tissue evidence="3">Whole body</tissue>
    </source>
</reference>
<name>A0ABR3H9Z9_LOXSC</name>
<comment type="caution">
    <text evidence="3">The sequence shown here is derived from an EMBL/GenBank/DDBJ whole genome shotgun (WGS) entry which is preliminary data.</text>
</comment>
<feature type="compositionally biased region" description="Low complexity" evidence="1">
    <location>
        <begin position="673"/>
        <end position="701"/>
    </location>
</feature>
<dbReference type="InterPro" id="IPR050951">
    <property type="entry name" value="Retrovirus_Pol_polyprotein"/>
</dbReference>
<feature type="region of interest" description="Disordered" evidence="1">
    <location>
        <begin position="649"/>
        <end position="738"/>
    </location>
</feature>
<protein>
    <recommendedName>
        <fullName evidence="2">Integrase catalytic domain-containing protein</fullName>
    </recommendedName>
</protein>
<evidence type="ECO:0000313" key="4">
    <source>
        <dbReference type="Proteomes" id="UP001549920"/>
    </source>
</evidence>
<dbReference type="InterPro" id="IPR012337">
    <property type="entry name" value="RNaseH-like_sf"/>
</dbReference>
<evidence type="ECO:0000259" key="2">
    <source>
        <dbReference type="PROSITE" id="PS50994"/>
    </source>
</evidence>
<dbReference type="InterPro" id="IPR036397">
    <property type="entry name" value="RNaseH_sf"/>
</dbReference>
<feature type="compositionally biased region" description="Polar residues" evidence="1">
    <location>
        <begin position="513"/>
        <end position="569"/>
    </location>
</feature>
<dbReference type="PANTHER" id="PTHR37984">
    <property type="entry name" value="PROTEIN CBG26694"/>
    <property type="match status" value="1"/>
</dbReference>
<dbReference type="PRINTS" id="PR01217">
    <property type="entry name" value="PRICHEXTENSN"/>
</dbReference>
<feature type="compositionally biased region" description="Polar residues" evidence="1">
    <location>
        <begin position="450"/>
        <end position="486"/>
    </location>
</feature>
<keyword evidence="4" id="KW-1185">Reference proteome</keyword>
<gene>
    <name evidence="3" type="ORF">ABMA27_009121</name>
</gene>
<evidence type="ECO:0000313" key="3">
    <source>
        <dbReference type="EMBL" id="KAL0861622.1"/>
    </source>
</evidence>
<accession>A0ABR3H9Z9</accession>
<dbReference type="Gene3D" id="3.30.420.10">
    <property type="entry name" value="Ribonuclease H-like superfamily/Ribonuclease H"/>
    <property type="match status" value="1"/>
</dbReference>
<dbReference type="PANTHER" id="PTHR37984:SF5">
    <property type="entry name" value="PROTEIN NYNRIN-LIKE"/>
    <property type="match status" value="1"/>
</dbReference>
<organism evidence="3 4">
    <name type="scientific">Loxostege sticticalis</name>
    <name type="common">Beet webworm moth</name>
    <dbReference type="NCBI Taxonomy" id="481309"/>
    <lineage>
        <taxon>Eukaryota</taxon>
        <taxon>Metazoa</taxon>
        <taxon>Ecdysozoa</taxon>
        <taxon>Arthropoda</taxon>
        <taxon>Hexapoda</taxon>
        <taxon>Insecta</taxon>
        <taxon>Pterygota</taxon>
        <taxon>Neoptera</taxon>
        <taxon>Endopterygota</taxon>
        <taxon>Lepidoptera</taxon>
        <taxon>Glossata</taxon>
        <taxon>Ditrysia</taxon>
        <taxon>Pyraloidea</taxon>
        <taxon>Crambidae</taxon>
        <taxon>Pyraustinae</taxon>
        <taxon>Loxostege</taxon>
    </lineage>
</organism>
<evidence type="ECO:0000256" key="1">
    <source>
        <dbReference type="SAM" id="MobiDB-lite"/>
    </source>
</evidence>
<feature type="region of interest" description="Disordered" evidence="1">
    <location>
        <begin position="365"/>
        <end position="619"/>
    </location>
</feature>
<sequence length="814" mass="91076">MAASTPNNDENMKTKQIASDSVSTSLDLGDFKEKYYAELSKHYESQTKSLVIKPWTKQKVLEVIQQVKTAKVTMQSSVQRTLPKTYWHLRYDVVKIDDEEFLIMKKDKPGDPTIRVVPYEEYYDVLIKVHKDCEHGGCNKMYNLIKESHFVARRAIEIFVSLCPVCISKSNIPRKGIGGCYSLSNFNKSRGQIDLIDMQSVPDGQFKWILNYQDLSTRFVHLRPLCSKEASEVGFELLKIFLEFGVPSALQSSHGIEFTAKVIEEIAQLWPECKIIDCVSHQPQIQDSGECSDQDIENMVWSWMRNNTSPEWVTGCFFVQFIKNTMFHKDLGRSPFQAVFRSELIEQISDSLDINRTELLVNLSSSVNKSPPPSHKKAQKRKNSSEDSDESKESEITAKSRPSTIQNTEKSKLETESSELSKAVALPSTLGQKPKKQKTTGTPRVETKSPELTQTLRSSVNTQYSSQNAIDDPSQTSQITDTSPTVESEHPELSRPVSSPVYIVPPSPPYQHGISNSPVYTFATSHSNQNAKNDPSSKCPQLQTASASSITNKPSSPQYTSSSQANKATSPAFVPCSPTYRLSSPTYMPSSPQYTSSLPVNKPYSPQYTSSSQVNKPTSPAFVPCSPTYQPSSPIYIPCSPQYTPFSQANKATSPVNKSTSPQYRVSSPTNKPSSPSYVPSYRPSSPTYPVSTPNYTPSSPQYTASTPIYRPLSSAYRPSSPQNITPSSPSHQSEKNDFTRGVETILQFLEKRLPITDIDYLFKYYAETLKKFPLKVQCEFKLELAKMFANAEIKILQNSMQINNGTQTQMNAA</sequence>
<dbReference type="Proteomes" id="UP001549920">
    <property type="component" value="Unassembled WGS sequence"/>
</dbReference>
<dbReference type="InterPro" id="IPR001584">
    <property type="entry name" value="Integrase_cat-core"/>
</dbReference>
<dbReference type="EMBL" id="JBEUOH010000023">
    <property type="protein sequence ID" value="KAL0861622.1"/>
    <property type="molecule type" value="Genomic_DNA"/>
</dbReference>
<feature type="compositionally biased region" description="Polar residues" evidence="1">
    <location>
        <begin position="717"/>
        <end position="732"/>
    </location>
</feature>
<proteinExistence type="predicted"/>
<feature type="domain" description="Integrase catalytic" evidence="2">
    <location>
        <begin position="169"/>
        <end position="343"/>
    </location>
</feature>
<dbReference type="SUPFAM" id="SSF53098">
    <property type="entry name" value="Ribonuclease H-like"/>
    <property type="match status" value="1"/>
</dbReference>